<proteinExistence type="predicted"/>
<name>A0AAD7H0H4_MYCRO</name>
<reference evidence="2" key="1">
    <citation type="submission" date="2023-03" db="EMBL/GenBank/DDBJ databases">
        <title>Massive genome expansion in bonnet fungi (Mycena s.s.) driven by repeated elements and novel gene families across ecological guilds.</title>
        <authorList>
            <consortium name="Lawrence Berkeley National Laboratory"/>
            <person name="Harder C.B."/>
            <person name="Miyauchi S."/>
            <person name="Viragh M."/>
            <person name="Kuo A."/>
            <person name="Thoen E."/>
            <person name="Andreopoulos B."/>
            <person name="Lu D."/>
            <person name="Skrede I."/>
            <person name="Drula E."/>
            <person name="Henrissat B."/>
            <person name="Morin E."/>
            <person name="Kohler A."/>
            <person name="Barry K."/>
            <person name="LaButti K."/>
            <person name="Morin E."/>
            <person name="Salamov A."/>
            <person name="Lipzen A."/>
            <person name="Mereny Z."/>
            <person name="Hegedus B."/>
            <person name="Baldrian P."/>
            <person name="Stursova M."/>
            <person name="Weitz H."/>
            <person name="Taylor A."/>
            <person name="Grigoriev I.V."/>
            <person name="Nagy L.G."/>
            <person name="Martin F."/>
            <person name="Kauserud H."/>
        </authorList>
    </citation>
    <scope>NUCLEOTIDE SEQUENCE</scope>
    <source>
        <strain evidence="2">CBHHK067</strain>
    </source>
</reference>
<dbReference type="SUPFAM" id="SSF51735">
    <property type="entry name" value="NAD(P)-binding Rossmann-fold domains"/>
    <property type="match status" value="1"/>
</dbReference>
<evidence type="ECO:0000313" key="3">
    <source>
        <dbReference type="Proteomes" id="UP001221757"/>
    </source>
</evidence>
<comment type="caution">
    <text evidence="2">The sequence shown here is derived from an EMBL/GenBank/DDBJ whole genome shotgun (WGS) entry which is preliminary data.</text>
</comment>
<feature type="non-terminal residue" evidence="2">
    <location>
        <position position="329"/>
    </location>
</feature>
<dbReference type="GO" id="GO:0016651">
    <property type="term" value="F:oxidoreductase activity, acting on NAD(P)H"/>
    <property type="evidence" value="ECO:0007669"/>
    <property type="project" value="InterPro"/>
</dbReference>
<evidence type="ECO:0000259" key="1">
    <source>
        <dbReference type="SMART" id="SM00829"/>
    </source>
</evidence>
<dbReference type="InterPro" id="IPR013154">
    <property type="entry name" value="ADH-like_N"/>
</dbReference>
<dbReference type="PANTHER" id="PTHR45348:SF2">
    <property type="entry name" value="ZINC-TYPE ALCOHOL DEHYDROGENASE-LIKE PROTEIN C2E1P3.01"/>
    <property type="match status" value="1"/>
</dbReference>
<accession>A0AAD7H0H4</accession>
<dbReference type="InterPro" id="IPR011032">
    <property type="entry name" value="GroES-like_sf"/>
</dbReference>
<feature type="domain" description="Enoyl reductase (ER)" evidence="1">
    <location>
        <begin position="3"/>
        <end position="323"/>
    </location>
</feature>
<dbReference type="InterPro" id="IPR013149">
    <property type="entry name" value="ADH-like_C"/>
</dbReference>
<dbReference type="Gene3D" id="3.90.180.10">
    <property type="entry name" value="Medium-chain alcohol dehydrogenases, catalytic domain"/>
    <property type="match status" value="1"/>
</dbReference>
<dbReference type="Proteomes" id="UP001221757">
    <property type="component" value="Unassembled WGS sequence"/>
</dbReference>
<dbReference type="EMBL" id="JARKIE010000003">
    <property type="protein sequence ID" value="KAJ7709030.1"/>
    <property type="molecule type" value="Genomic_DNA"/>
</dbReference>
<protein>
    <submittedName>
        <fullName evidence="2">GroES-like protein</fullName>
    </submittedName>
</protein>
<dbReference type="InterPro" id="IPR020843">
    <property type="entry name" value="ER"/>
</dbReference>
<dbReference type="SMART" id="SM00829">
    <property type="entry name" value="PKS_ER"/>
    <property type="match status" value="1"/>
</dbReference>
<dbReference type="Gene3D" id="3.40.50.720">
    <property type="entry name" value="NAD(P)-binding Rossmann-like Domain"/>
    <property type="match status" value="1"/>
</dbReference>
<dbReference type="SUPFAM" id="SSF50129">
    <property type="entry name" value="GroES-like"/>
    <property type="match status" value="1"/>
</dbReference>
<dbReference type="InterPro" id="IPR036291">
    <property type="entry name" value="NAD(P)-bd_dom_sf"/>
</dbReference>
<evidence type="ECO:0000313" key="2">
    <source>
        <dbReference type="EMBL" id="KAJ7709030.1"/>
    </source>
</evidence>
<organism evidence="2 3">
    <name type="scientific">Mycena rosella</name>
    <name type="common">Pink bonnet</name>
    <name type="synonym">Agaricus rosellus</name>
    <dbReference type="NCBI Taxonomy" id="1033263"/>
    <lineage>
        <taxon>Eukaryota</taxon>
        <taxon>Fungi</taxon>
        <taxon>Dikarya</taxon>
        <taxon>Basidiomycota</taxon>
        <taxon>Agaricomycotina</taxon>
        <taxon>Agaricomycetes</taxon>
        <taxon>Agaricomycetidae</taxon>
        <taxon>Agaricales</taxon>
        <taxon>Marasmiineae</taxon>
        <taxon>Mycenaceae</taxon>
        <taxon>Mycena</taxon>
    </lineage>
</organism>
<dbReference type="InterPro" id="IPR047122">
    <property type="entry name" value="Trans-enoyl_RdTase-like"/>
</dbReference>
<dbReference type="PANTHER" id="PTHR45348">
    <property type="entry name" value="HYPOTHETICAL OXIDOREDUCTASE (EUROFUNG)"/>
    <property type="match status" value="1"/>
</dbReference>
<dbReference type="Pfam" id="PF00107">
    <property type="entry name" value="ADH_zinc_N"/>
    <property type="match status" value="1"/>
</dbReference>
<keyword evidence="3" id="KW-1185">Reference proteome</keyword>
<dbReference type="AlphaFoldDB" id="A0AAD7H0H4"/>
<dbReference type="Pfam" id="PF08240">
    <property type="entry name" value="ADH_N"/>
    <property type="match status" value="1"/>
</dbReference>
<dbReference type="CDD" id="cd08249">
    <property type="entry name" value="enoyl_reductase_like"/>
    <property type="match status" value="1"/>
</dbReference>
<gene>
    <name evidence="2" type="ORF">B0H17DRAFT_916934</name>
</gene>
<sequence>QGKNAIKSQPIPEPVNGHVQVRVEAAGVLPADYKIYDYGLGFVHKYPTVLGIDAAGEVTKLGPGVTKFKVGDRVAFVGNPNFPEGVSNGDRGAFQQYTLADIRVTTKIPSNIDYDSASTFSGNGNTTACIMYDDLKFKEPWLGGEGAYKGEKIAILGGSSSLGSYLIQFAVLSGLEVITTSSPAHFDYLKSLGATTVIDRSASDVAAQILAAAGGPLKYVVDSISLADTQLLAVEIVQRQGQLVLVLGSKPDTTAAAEAKNIAIVQAHGWGINERFWDSLEDYFTRGVIKCNRPTVLPGGLRAWEEAFDLQRKGKVSGTKIVIRPQETQ</sequence>